<feature type="domain" description="ABC transporter" evidence="6">
    <location>
        <begin position="12"/>
        <end position="238"/>
    </location>
</feature>
<keyword evidence="5 7" id="KW-0067">ATP-binding</keyword>
<dbReference type="RefSeq" id="WP_354441375.1">
    <property type="nucleotide sequence ID" value="NZ_JBEPSH010000002.1"/>
</dbReference>
<evidence type="ECO:0000256" key="2">
    <source>
        <dbReference type="ARBA" id="ARBA00022448"/>
    </source>
</evidence>
<dbReference type="InterPro" id="IPR003439">
    <property type="entry name" value="ABC_transporter-like_ATP-bd"/>
</dbReference>
<keyword evidence="3" id="KW-1003">Cell membrane</keyword>
<evidence type="ECO:0000256" key="3">
    <source>
        <dbReference type="ARBA" id="ARBA00022475"/>
    </source>
</evidence>
<dbReference type="SUPFAM" id="SSF52540">
    <property type="entry name" value="P-loop containing nucleoside triphosphate hydrolases"/>
    <property type="match status" value="1"/>
</dbReference>
<dbReference type="InterPro" id="IPR027417">
    <property type="entry name" value="P-loop_NTPase"/>
</dbReference>
<evidence type="ECO:0000256" key="4">
    <source>
        <dbReference type="ARBA" id="ARBA00022741"/>
    </source>
</evidence>
<evidence type="ECO:0000313" key="7">
    <source>
        <dbReference type="EMBL" id="MET4575729.1"/>
    </source>
</evidence>
<dbReference type="Gene3D" id="3.40.50.300">
    <property type="entry name" value="P-loop containing nucleotide triphosphate hydrolases"/>
    <property type="match status" value="1"/>
</dbReference>
<dbReference type="InterPro" id="IPR050166">
    <property type="entry name" value="ABC_transporter_ATP-bind"/>
</dbReference>
<reference evidence="7 8" key="1">
    <citation type="submission" date="2024-06" db="EMBL/GenBank/DDBJ databases">
        <title>Sorghum-associated microbial communities from plants grown in Nebraska, USA.</title>
        <authorList>
            <person name="Schachtman D."/>
        </authorList>
    </citation>
    <scope>NUCLEOTIDE SEQUENCE [LARGE SCALE GENOMIC DNA]</scope>
    <source>
        <strain evidence="7 8">2709</strain>
    </source>
</reference>
<comment type="caution">
    <text evidence="7">The sequence shown here is derived from an EMBL/GenBank/DDBJ whole genome shotgun (WGS) entry which is preliminary data.</text>
</comment>
<comment type="similarity">
    <text evidence="1">Belongs to the ABC transporter superfamily.</text>
</comment>
<keyword evidence="8" id="KW-1185">Reference proteome</keyword>
<name>A0ABV2Q3X9_9BURK</name>
<dbReference type="CDD" id="cd03293">
    <property type="entry name" value="ABC_NrtD_SsuB_transporters"/>
    <property type="match status" value="1"/>
</dbReference>
<keyword evidence="2" id="KW-0813">Transport</keyword>
<dbReference type="Proteomes" id="UP001549320">
    <property type="component" value="Unassembled WGS sequence"/>
</dbReference>
<protein>
    <submittedName>
        <fullName evidence="7">NitT/TauT family transport system ATP-binding protein</fullName>
    </submittedName>
</protein>
<dbReference type="Pfam" id="PF00005">
    <property type="entry name" value="ABC_tran"/>
    <property type="match status" value="1"/>
</dbReference>
<evidence type="ECO:0000256" key="5">
    <source>
        <dbReference type="ARBA" id="ARBA00022840"/>
    </source>
</evidence>
<dbReference type="GO" id="GO:0005524">
    <property type="term" value="F:ATP binding"/>
    <property type="evidence" value="ECO:0007669"/>
    <property type="project" value="UniProtKB-KW"/>
</dbReference>
<dbReference type="PROSITE" id="PS50893">
    <property type="entry name" value="ABC_TRANSPORTER_2"/>
    <property type="match status" value="1"/>
</dbReference>
<keyword evidence="3" id="KW-0472">Membrane</keyword>
<dbReference type="InterPro" id="IPR017871">
    <property type="entry name" value="ABC_transporter-like_CS"/>
</dbReference>
<dbReference type="SMART" id="SM00382">
    <property type="entry name" value="AAA"/>
    <property type="match status" value="1"/>
</dbReference>
<dbReference type="PANTHER" id="PTHR42788">
    <property type="entry name" value="TAURINE IMPORT ATP-BINDING PROTEIN-RELATED"/>
    <property type="match status" value="1"/>
</dbReference>
<dbReference type="EMBL" id="JBEPSH010000002">
    <property type="protein sequence ID" value="MET4575729.1"/>
    <property type="molecule type" value="Genomic_DNA"/>
</dbReference>
<evidence type="ECO:0000256" key="1">
    <source>
        <dbReference type="ARBA" id="ARBA00005417"/>
    </source>
</evidence>
<accession>A0ABV2Q3X9</accession>
<proteinExistence type="inferred from homology"/>
<sequence length="262" mass="29106">MVESKQPVSHGVSVRNLWMAYADAEERGKTRVILEDVSLDIAEREFVCVLGPSGCGKSTLLRIVAGLEKQSLGTVETSSRPSVVFQEHGVFPWLTAAENIAYPLRLRGMPKAERTDRVNELLGMMGLKDFASYYPGQISGGMRQRVSVARALADDGGVLLMDEPFGALDEQTRVSLQQELLRIWEQTSKAVMFITHSVDEALTLADRVLVMSTRPGRIIEEIKIPFGRPRDILALRRDPVYGEITSRLWELLGKHPQGKSAS</sequence>
<dbReference type="PROSITE" id="PS00211">
    <property type="entry name" value="ABC_TRANSPORTER_1"/>
    <property type="match status" value="1"/>
</dbReference>
<organism evidence="7 8">
    <name type="scientific">Ottowia thiooxydans</name>
    <dbReference type="NCBI Taxonomy" id="219182"/>
    <lineage>
        <taxon>Bacteria</taxon>
        <taxon>Pseudomonadati</taxon>
        <taxon>Pseudomonadota</taxon>
        <taxon>Betaproteobacteria</taxon>
        <taxon>Burkholderiales</taxon>
        <taxon>Comamonadaceae</taxon>
        <taxon>Ottowia</taxon>
    </lineage>
</organism>
<dbReference type="InterPro" id="IPR003593">
    <property type="entry name" value="AAA+_ATPase"/>
</dbReference>
<gene>
    <name evidence="7" type="ORF">ABIE13_000829</name>
</gene>
<dbReference type="PANTHER" id="PTHR42788:SF13">
    <property type="entry name" value="ALIPHATIC SULFONATES IMPORT ATP-BINDING PROTEIN SSUB"/>
    <property type="match status" value="1"/>
</dbReference>
<keyword evidence="4" id="KW-0547">Nucleotide-binding</keyword>
<evidence type="ECO:0000313" key="8">
    <source>
        <dbReference type="Proteomes" id="UP001549320"/>
    </source>
</evidence>
<evidence type="ECO:0000259" key="6">
    <source>
        <dbReference type="PROSITE" id="PS50893"/>
    </source>
</evidence>